<dbReference type="Pfam" id="PF13456">
    <property type="entry name" value="RVT_3"/>
    <property type="match status" value="1"/>
</dbReference>
<dbReference type="CDD" id="cd09279">
    <property type="entry name" value="RNase_HI_like"/>
    <property type="match status" value="1"/>
</dbReference>
<comment type="caution">
    <text evidence="3">The sequence shown here is derived from an EMBL/GenBank/DDBJ whole genome shotgun (WGS) entry which is preliminary data.</text>
</comment>
<evidence type="ECO:0000256" key="1">
    <source>
        <dbReference type="SAM" id="MobiDB-lite"/>
    </source>
</evidence>
<dbReference type="InterPro" id="IPR036397">
    <property type="entry name" value="RNaseH_sf"/>
</dbReference>
<evidence type="ECO:0000313" key="3">
    <source>
        <dbReference type="EMBL" id="MBJ7604057.1"/>
    </source>
</evidence>
<feature type="compositionally biased region" description="Low complexity" evidence="1">
    <location>
        <begin position="13"/>
        <end position="28"/>
    </location>
</feature>
<dbReference type="Proteomes" id="UP000620075">
    <property type="component" value="Unassembled WGS sequence"/>
</dbReference>
<reference evidence="3 4" key="1">
    <citation type="submission" date="2020-10" db="EMBL/GenBank/DDBJ databases">
        <title>Ca. Dormibacterota MAGs.</title>
        <authorList>
            <person name="Montgomery K."/>
        </authorList>
    </citation>
    <scope>NUCLEOTIDE SEQUENCE [LARGE SCALE GENOMIC DNA]</scope>
    <source>
        <strain evidence="3">SC8811_S16_3</strain>
    </source>
</reference>
<evidence type="ECO:0000259" key="2">
    <source>
        <dbReference type="PROSITE" id="PS50879"/>
    </source>
</evidence>
<proteinExistence type="predicted"/>
<dbReference type="SUPFAM" id="SSF53098">
    <property type="entry name" value="Ribonuclease H-like"/>
    <property type="match status" value="1"/>
</dbReference>
<gene>
    <name evidence="3" type="ORF">JF888_12825</name>
</gene>
<dbReference type="GO" id="GO:0003676">
    <property type="term" value="F:nucleic acid binding"/>
    <property type="evidence" value="ECO:0007669"/>
    <property type="project" value="InterPro"/>
</dbReference>
<accession>A0A934NHV5</accession>
<dbReference type="GO" id="GO:0004523">
    <property type="term" value="F:RNA-DNA hybrid ribonuclease activity"/>
    <property type="evidence" value="ECO:0007669"/>
    <property type="project" value="InterPro"/>
</dbReference>
<dbReference type="EMBL" id="JAEKNQ010000051">
    <property type="protein sequence ID" value="MBJ7604057.1"/>
    <property type="molecule type" value="Genomic_DNA"/>
</dbReference>
<feature type="region of interest" description="Disordered" evidence="1">
    <location>
        <begin position="1"/>
        <end position="38"/>
    </location>
</feature>
<dbReference type="AlphaFoldDB" id="A0A934NHV5"/>
<organism evidence="3 4">
    <name type="scientific">Candidatus Dormiibacter inghamiae</name>
    <dbReference type="NCBI Taxonomy" id="3127013"/>
    <lineage>
        <taxon>Bacteria</taxon>
        <taxon>Bacillati</taxon>
        <taxon>Candidatus Dormiibacterota</taxon>
        <taxon>Candidatus Dormibacteria</taxon>
        <taxon>Candidatus Dormibacterales</taxon>
        <taxon>Candidatus Dormibacteraceae</taxon>
        <taxon>Candidatus Dormiibacter</taxon>
    </lineage>
</organism>
<feature type="domain" description="RNase H type-1" evidence="2">
    <location>
        <begin position="40"/>
        <end position="171"/>
    </location>
</feature>
<name>A0A934NHV5_9BACT</name>
<dbReference type="InterPro" id="IPR012337">
    <property type="entry name" value="RNaseH-like_sf"/>
</dbReference>
<dbReference type="InterPro" id="IPR002156">
    <property type="entry name" value="RNaseH_domain"/>
</dbReference>
<dbReference type="PROSITE" id="PS50879">
    <property type="entry name" value="RNASE_H_1"/>
    <property type="match status" value="1"/>
</dbReference>
<dbReference type="InterPro" id="IPR053151">
    <property type="entry name" value="RNase_H-like"/>
</dbReference>
<dbReference type="Gene3D" id="3.30.420.10">
    <property type="entry name" value="Ribonuclease H-like superfamily/Ribonuclease H"/>
    <property type="match status" value="1"/>
</dbReference>
<protein>
    <submittedName>
        <fullName evidence="3">Ribonuclease HI family protein</fullName>
    </submittedName>
</protein>
<dbReference type="PANTHER" id="PTHR47723:SF24">
    <property type="entry name" value="RNASE H TYPE-1 DOMAIN-CONTAINING PROTEIN"/>
    <property type="match status" value="1"/>
</dbReference>
<dbReference type="PANTHER" id="PTHR47723">
    <property type="entry name" value="OS05G0353850 PROTEIN"/>
    <property type="match status" value="1"/>
</dbReference>
<sequence>MPELPGGSHLERAPGAPQRPAPALRQLRTPTGDGLSHPQAARSLRLFTDGAARGNPGPAGLGLVIEDSAGQRLWGGCRFIGTSTNNQAEYLALIEGLQRVGEWHPDKLEVYLDSLLVVEQMRGHYRVKAVELKPLHRQARALLAGFPDASIAHVRRENNRGADAMANKAIDEYRPAANG</sequence>
<evidence type="ECO:0000313" key="4">
    <source>
        <dbReference type="Proteomes" id="UP000620075"/>
    </source>
</evidence>